<dbReference type="EMBL" id="WJXW01000010">
    <property type="protein sequence ID" value="KAF9732437.1"/>
    <property type="molecule type" value="Genomic_DNA"/>
</dbReference>
<dbReference type="Gene3D" id="3.90.180.10">
    <property type="entry name" value="Medium-chain alcohol dehydrogenases, catalytic domain"/>
    <property type="match status" value="1"/>
</dbReference>
<dbReference type="OrthoDB" id="3509362at2759"/>
<comment type="caution">
    <text evidence="2">The sequence shown here is derived from an EMBL/GenBank/DDBJ whole genome shotgun (WGS) entry which is preliminary data.</text>
</comment>
<dbReference type="Proteomes" id="UP000756921">
    <property type="component" value="Unassembled WGS sequence"/>
</dbReference>
<accession>A0A9P6GB18</accession>
<gene>
    <name evidence="2" type="ORF">PMIN01_09295</name>
</gene>
<dbReference type="AlphaFoldDB" id="A0A9P6GB18"/>
<organism evidence="2 3">
    <name type="scientific">Paraphaeosphaeria minitans</name>
    <dbReference type="NCBI Taxonomy" id="565426"/>
    <lineage>
        <taxon>Eukaryota</taxon>
        <taxon>Fungi</taxon>
        <taxon>Dikarya</taxon>
        <taxon>Ascomycota</taxon>
        <taxon>Pezizomycotina</taxon>
        <taxon>Dothideomycetes</taxon>
        <taxon>Pleosporomycetidae</taxon>
        <taxon>Pleosporales</taxon>
        <taxon>Massarineae</taxon>
        <taxon>Didymosphaeriaceae</taxon>
        <taxon>Paraphaeosphaeria</taxon>
    </lineage>
</organism>
<keyword evidence="3" id="KW-1185">Reference proteome</keyword>
<feature type="compositionally biased region" description="Polar residues" evidence="1">
    <location>
        <begin position="18"/>
        <end position="28"/>
    </location>
</feature>
<sequence length="158" mass="17282">MSNLAAKKPPSIGVMGASSPTSSTQRLIPTTSILPSPKTPLEVHPVPIYTPGPKEILIKNEFIALNAIEAKIAIRNESLVKELVEKGPYDVVVDFVSVESTFAVMGRVVEAQGGRRLFTMQPGWEGLPAGVERVFGPYTESLYEERNRGLQKWAVEAY</sequence>
<reference evidence="2" key="1">
    <citation type="journal article" date="2020" name="Mol. Plant Microbe Interact.">
        <title>Genome Sequence of the Biocontrol Agent Coniothyrium minitans strain Conio (IMI 134523).</title>
        <authorList>
            <person name="Patel D."/>
            <person name="Shittu T.A."/>
            <person name="Baroncelli R."/>
            <person name="Muthumeenakshi S."/>
            <person name="Osborne T.H."/>
            <person name="Janganan T.K."/>
            <person name="Sreenivasaprasad S."/>
        </authorList>
    </citation>
    <scope>NUCLEOTIDE SEQUENCE</scope>
    <source>
        <strain evidence="2">Conio</strain>
    </source>
</reference>
<feature type="region of interest" description="Disordered" evidence="1">
    <location>
        <begin position="1"/>
        <end position="28"/>
    </location>
</feature>
<proteinExistence type="predicted"/>
<evidence type="ECO:0000256" key="1">
    <source>
        <dbReference type="SAM" id="MobiDB-lite"/>
    </source>
</evidence>
<evidence type="ECO:0000313" key="2">
    <source>
        <dbReference type="EMBL" id="KAF9732437.1"/>
    </source>
</evidence>
<protein>
    <submittedName>
        <fullName evidence="2">Alcohol dehydrogenase GroES-like domain-containing protein</fullName>
    </submittedName>
</protein>
<evidence type="ECO:0000313" key="3">
    <source>
        <dbReference type="Proteomes" id="UP000756921"/>
    </source>
</evidence>
<name>A0A9P6GB18_9PLEO</name>